<gene>
    <name evidence="1" type="ORF">g.87055</name>
</gene>
<dbReference type="EMBL" id="GGMS01002187">
    <property type="protein sequence ID" value="MBY71390.1"/>
    <property type="molecule type" value="Transcribed_RNA"/>
</dbReference>
<accession>A0A2S2Q175</accession>
<sequence>MYIYMRIVYYVTISRMCLEMLLSYEYFSDSTQTDSMTIFFIPTHSCRLLIESPLESLLLKSRTRRILLHKIVLIVITKIYREGINGKLLTDLITPFLETARTQYYSLTIPHLTHKQHTHTYWLLCTGSLHRRKPIIRHTTQPKQKV</sequence>
<organism evidence="1">
    <name type="scientific">Sipha flava</name>
    <name type="common">yellow sugarcane aphid</name>
    <dbReference type="NCBI Taxonomy" id="143950"/>
    <lineage>
        <taxon>Eukaryota</taxon>
        <taxon>Metazoa</taxon>
        <taxon>Ecdysozoa</taxon>
        <taxon>Arthropoda</taxon>
        <taxon>Hexapoda</taxon>
        <taxon>Insecta</taxon>
        <taxon>Pterygota</taxon>
        <taxon>Neoptera</taxon>
        <taxon>Paraneoptera</taxon>
        <taxon>Hemiptera</taxon>
        <taxon>Sternorrhyncha</taxon>
        <taxon>Aphidomorpha</taxon>
        <taxon>Aphidoidea</taxon>
        <taxon>Aphididae</taxon>
        <taxon>Sipha</taxon>
    </lineage>
</organism>
<reference evidence="1" key="1">
    <citation type="submission" date="2018-04" db="EMBL/GenBank/DDBJ databases">
        <title>Transcriptome assembly of Sipha flava.</title>
        <authorList>
            <person name="Scully E.D."/>
            <person name="Geib S.M."/>
            <person name="Palmer N.A."/>
            <person name="Koch K."/>
            <person name="Bradshaw J."/>
            <person name="Heng-Moss T."/>
            <person name="Sarath G."/>
        </authorList>
    </citation>
    <scope>NUCLEOTIDE SEQUENCE</scope>
</reference>
<name>A0A2S2Q175_9HEMI</name>
<protein>
    <submittedName>
        <fullName evidence="1">Uncharacterized protein</fullName>
    </submittedName>
</protein>
<evidence type="ECO:0000313" key="1">
    <source>
        <dbReference type="EMBL" id="MBY71390.1"/>
    </source>
</evidence>
<proteinExistence type="predicted"/>
<dbReference type="AlphaFoldDB" id="A0A2S2Q175"/>